<proteinExistence type="predicted"/>
<accession>J9FEX3</accession>
<name>J9FEX3_9ZZZZ</name>
<dbReference type="AlphaFoldDB" id="J9FEX3"/>
<reference evidence="1" key="1">
    <citation type="journal article" date="2012" name="PLoS ONE">
        <title>Gene sets for utilization of primary and secondary nutrition supplies in the distal gut of endangered iberian lynx.</title>
        <authorList>
            <person name="Alcaide M."/>
            <person name="Messina E."/>
            <person name="Richter M."/>
            <person name="Bargiela R."/>
            <person name="Peplies J."/>
            <person name="Huws S.A."/>
            <person name="Newbold C.J."/>
            <person name="Golyshin P.N."/>
            <person name="Simon M.A."/>
            <person name="Lopez G."/>
            <person name="Yakimov M.M."/>
            <person name="Ferrer M."/>
        </authorList>
    </citation>
    <scope>NUCLEOTIDE SEQUENCE</scope>
</reference>
<organism evidence="1">
    <name type="scientific">gut metagenome</name>
    <dbReference type="NCBI Taxonomy" id="749906"/>
    <lineage>
        <taxon>unclassified sequences</taxon>
        <taxon>metagenomes</taxon>
        <taxon>organismal metagenomes</taxon>
    </lineage>
</organism>
<gene>
    <name evidence="1" type="ORF">EVA_18431</name>
</gene>
<sequence length="49" mass="6203">MIFPATFIDVVDFIDFIDFIDFWIFFDFYWFSRIISDLFRLLNFFLIFI</sequence>
<protein>
    <submittedName>
        <fullName evidence="1">Uncharacterized protein</fullName>
    </submittedName>
</protein>
<evidence type="ECO:0000313" key="1">
    <source>
        <dbReference type="EMBL" id="EJW93461.1"/>
    </source>
</evidence>
<comment type="caution">
    <text evidence="1">The sequence shown here is derived from an EMBL/GenBank/DDBJ whole genome shotgun (WGS) entry which is preliminary data.</text>
</comment>
<dbReference type="EMBL" id="AMCI01006959">
    <property type="protein sequence ID" value="EJW93461.1"/>
    <property type="molecule type" value="Genomic_DNA"/>
</dbReference>